<feature type="compositionally biased region" description="Low complexity" evidence="1">
    <location>
        <begin position="60"/>
        <end position="78"/>
    </location>
</feature>
<evidence type="ECO:0000313" key="3">
    <source>
        <dbReference type="EMBL" id="GFH44704.1"/>
    </source>
</evidence>
<evidence type="ECO:0000313" key="4">
    <source>
        <dbReference type="Proteomes" id="UP001054902"/>
    </source>
</evidence>
<feature type="region of interest" description="Disordered" evidence="1">
    <location>
        <begin position="35"/>
        <end position="106"/>
    </location>
</feature>
<feature type="region of interest" description="Disordered" evidence="1">
    <location>
        <begin position="244"/>
        <end position="279"/>
    </location>
</feature>
<dbReference type="EMBL" id="BLLK01000020">
    <property type="protein sequence ID" value="GFH44704.1"/>
    <property type="molecule type" value="Genomic_DNA"/>
</dbReference>
<sequence length="279" mass="29365">MTHGSRSSSLSLMISTLSFCFFTKSVAALGTYTVAPSTSSEPSVSQSISVAPTISRGTKEPSVIPSTSTEPSVSPSISIAPTISRGTKEPSVMPSTSTEPSVIPSISTAPSVMPTLSIPALAQMVMQISNVEVLTPNLENAIEIGIISAYAPVDVQEITLEVLASPTRALQKEMHRELEDTGLEILVKFLLPLDNEAALSSDKLDAVTERVTEECQIIGLNVVISVNILPTSPSHTPSYSLELSNIPSLEGGSKKTKGKAMKASKVPKTNKVSKMPKAS</sequence>
<keyword evidence="2" id="KW-0732">Signal</keyword>
<feature type="chain" id="PRO_5041990760" evidence="2">
    <location>
        <begin position="29"/>
        <end position="279"/>
    </location>
</feature>
<feature type="compositionally biased region" description="Polar residues" evidence="1">
    <location>
        <begin position="93"/>
        <end position="106"/>
    </location>
</feature>
<name>A0AAD3GZU5_9STRA</name>
<keyword evidence="4" id="KW-1185">Reference proteome</keyword>
<reference evidence="3 4" key="1">
    <citation type="journal article" date="2021" name="Sci. Rep.">
        <title>The genome of the diatom Chaetoceros tenuissimus carries an ancient integrated fragment of an extant virus.</title>
        <authorList>
            <person name="Hongo Y."/>
            <person name="Kimura K."/>
            <person name="Takaki Y."/>
            <person name="Yoshida Y."/>
            <person name="Baba S."/>
            <person name="Kobayashi G."/>
            <person name="Nagasaki K."/>
            <person name="Hano T."/>
            <person name="Tomaru Y."/>
        </authorList>
    </citation>
    <scope>NUCLEOTIDE SEQUENCE [LARGE SCALE GENOMIC DNA]</scope>
    <source>
        <strain evidence="3 4">NIES-3715</strain>
    </source>
</reference>
<proteinExistence type="predicted"/>
<organism evidence="3 4">
    <name type="scientific">Chaetoceros tenuissimus</name>
    <dbReference type="NCBI Taxonomy" id="426638"/>
    <lineage>
        <taxon>Eukaryota</taxon>
        <taxon>Sar</taxon>
        <taxon>Stramenopiles</taxon>
        <taxon>Ochrophyta</taxon>
        <taxon>Bacillariophyta</taxon>
        <taxon>Coscinodiscophyceae</taxon>
        <taxon>Chaetocerotophycidae</taxon>
        <taxon>Chaetocerotales</taxon>
        <taxon>Chaetocerotaceae</taxon>
        <taxon>Chaetoceros</taxon>
    </lineage>
</organism>
<dbReference type="Proteomes" id="UP001054902">
    <property type="component" value="Unassembled WGS sequence"/>
</dbReference>
<evidence type="ECO:0000256" key="1">
    <source>
        <dbReference type="SAM" id="MobiDB-lite"/>
    </source>
</evidence>
<feature type="compositionally biased region" description="Low complexity" evidence="1">
    <location>
        <begin position="37"/>
        <end position="49"/>
    </location>
</feature>
<comment type="caution">
    <text evidence="3">The sequence shown here is derived from an EMBL/GenBank/DDBJ whole genome shotgun (WGS) entry which is preliminary data.</text>
</comment>
<gene>
    <name evidence="3" type="ORF">CTEN210_01178</name>
</gene>
<evidence type="ECO:0000256" key="2">
    <source>
        <dbReference type="SAM" id="SignalP"/>
    </source>
</evidence>
<accession>A0AAD3GZU5</accession>
<protein>
    <submittedName>
        <fullName evidence="3">Uncharacterized protein</fullName>
    </submittedName>
</protein>
<feature type="signal peptide" evidence="2">
    <location>
        <begin position="1"/>
        <end position="28"/>
    </location>
</feature>
<dbReference type="AlphaFoldDB" id="A0AAD3GZU5"/>